<evidence type="ECO:0000313" key="2">
    <source>
        <dbReference type="Proteomes" id="UP000006976"/>
    </source>
</evidence>
<organism evidence="1 2">
    <name type="scientific">Bacillus mycoides</name>
    <dbReference type="NCBI Taxonomy" id="1405"/>
    <lineage>
        <taxon>Bacteria</taxon>
        <taxon>Bacillati</taxon>
        <taxon>Bacillota</taxon>
        <taxon>Bacilli</taxon>
        <taxon>Bacillales</taxon>
        <taxon>Bacillaceae</taxon>
        <taxon>Bacillus</taxon>
        <taxon>Bacillus cereus group</taxon>
    </lineage>
</organism>
<dbReference type="EMBL" id="AHEV01000047">
    <property type="protein sequence ID" value="EJR30460.1"/>
    <property type="molecule type" value="Genomic_DNA"/>
</dbReference>
<accession>A0ABC9QV53</accession>
<name>A0ABC9QV53_BACMY</name>
<dbReference type="AlphaFoldDB" id="A0ABC9QV53"/>
<protein>
    <submittedName>
        <fullName evidence="1">Uncharacterized protein</fullName>
    </submittedName>
</protein>
<reference evidence="1 2" key="1">
    <citation type="submission" date="2012-04" db="EMBL/GenBank/DDBJ databases">
        <title>The Genome Sequence of Bacillus cereus VD078.</title>
        <authorList>
            <consortium name="The Broad Institute Genome Sequencing Platform"/>
            <consortium name="The Broad Institute Genome Sequencing Center for Infectious Disease"/>
            <person name="Feldgarden M."/>
            <person name="Van der Auwera G.A."/>
            <person name="Mahillon J."/>
            <person name="Duprez V."/>
            <person name="Timmery S."/>
            <person name="Mattelet C."/>
            <person name="Dierick K."/>
            <person name="Sun M."/>
            <person name="Yu Z."/>
            <person name="Zhu L."/>
            <person name="Hu X."/>
            <person name="Shank E.B."/>
            <person name="Swiecicka I."/>
            <person name="Hansen B.M."/>
            <person name="Andrup L."/>
            <person name="Young S.K."/>
            <person name="Zeng Q."/>
            <person name="Gargeya S."/>
            <person name="Fitzgerald M."/>
            <person name="Haas B."/>
            <person name="Abouelleil A."/>
            <person name="Alvarado L."/>
            <person name="Arachchi H.M."/>
            <person name="Berlin A."/>
            <person name="Chapman S.B."/>
            <person name="Goldberg J."/>
            <person name="Griggs A."/>
            <person name="Gujja S."/>
            <person name="Hansen M."/>
            <person name="Howarth C."/>
            <person name="Imamovic A."/>
            <person name="Larimer J."/>
            <person name="McCowen C."/>
            <person name="Montmayeur A."/>
            <person name="Murphy C."/>
            <person name="Neiman D."/>
            <person name="Pearson M."/>
            <person name="Priest M."/>
            <person name="Roberts A."/>
            <person name="Saif S."/>
            <person name="Shea T."/>
            <person name="Sisk P."/>
            <person name="Sykes S."/>
            <person name="Wortman J."/>
            <person name="Nusbaum C."/>
            <person name="Birren B."/>
        </authorList>
    </citation>
    <scope>NUCLEOTIDE SEQUENCE [LARGE SCALE GENOMIC DNA]</scope>
    <source>
        <strain evidence="1 2">VD078</strain>
    </source>
</reference>
<gene>
    <name evidence="1" type="ORF">III_05575</name>
</gene>
<comment type="caution">
    <text evidence="1">The sequence shown here is derived from an EMBL/GenBank/DDBJ whole genome shotgun (WGS) entry which is preliminary data.</text>
</comment>
<proteinExistence type="predicted"/>
<evidence type="ECO:0000313" key="1">
    <source>
        <dbReference type="EMBL" id="EJR30460.1"/>
    </source>
</evidence>
<dbReference type="Proteomes" id="UP000006976">
    <property type="component" value="Unassembled WGS sequence"/>
</dbReference>
<sequence length="52" mass="6071">MKDVVEIKDKHVERAIETLKQMSDKEQDSVKKIDLDYVITVLTNKPHGEMPF</sequence>